<evidence type="ECO:0000313" key="9">
    <source>
        <dbReference type="Proteomes" id="UP000324705"/>
    </source>
</evidence>
<dbReference type="PANTHER" id="PTHR23163">
    <property type="entry name" value="RING FINGER PROTEIN-RELATED"/>
    <property type="match status" value="1"/>
</dbReference>
<evidence type="ECO:0000256" key="3">
    <source>
        <dbReference type="ARBA" id="ARBA00022771"/>
    </source>
</evidence>
<comment type="catalytic activity">
    <reaction evidence="6">
        <text>S-ubiquitinyl-[E2 ubiquitin-conjugating enzyme]-L-cysteine + [acceptor protein]-L-lysine = [E2 ubiquitin-conjugating enzyme]-L-cysteine + N(6)-ubiquitinyl-[acceptor protein]-L-lysine.</text>
        <dbReference type="EC" id="2.3.2.27"/>
    </reaction>
</comment>
<evidence type="ECO:0000256" key="2">
    <source>
        <dbReference type="ARBA" id="ARBA00022723"/>
    </source>
</evidence>
<dbReference type="EC" id="2.3.2.27" evidence="6"/>
<dbReference type="GO" id="GO:0033503">
    <property type="term" value="C:HULC complex"/>
    <property type="evidence" value="ECO:0007669"/>
    <property type="project" value="TreeGrafter"/>
</dbReference>
<keyword evidence="6" id="KW-0833">Ubl conjugation pathway</keyword>
<gene>
    <name evidence="8" type="ORF">TRITD_3Bv1G253290</name>
</gene>
<dbReference type="OMA" id="HTIYSHR"/>
<protein>
    <recommendedName>
        <fullName evidence="6">E3 ubiquitin protein ligase</fullName>
        <ecNumber evidence="6">2.3.2.27</ecNumber>
    </recommendedName>
</protein>
<reference evidence="8 9" key="1">
    <citation type="submission" date="2017-09" db="EMBL/GenBank/DDBJ databases">
        <authorList>
            <consortium name="International Durum Wheat Genome Sequencing Consortium (IDWGSC)"/>
            <person name="Milanesi L."/>
        </authorList>
    </citation>
    <scope>NUCLEOTIDE SEQUENCE [LARGE SCALE GENOMIC DNA]</scope>
    <source>
        <strain evidence="9">cv. Svevo</strain>
    </source>
</reference>
<proteinExistence type="inferred from homology"/>
<evidence type="ECO:0000256" key="4">
    <source>
        <dbReference type="ARBA" id="ARBA00022833"/>
    </source>
</evidence>
<dbReference type="GO" id="GO:0016567">
    <property type="term" value="P:protein ubiquitination"/>
    <property type="evidence" value="ECO:0007669"/>
    <property type="project" value="UniProtKB-UniRule"/>
</dbReference>
<keyword evidence="2 6" id="KW-0479">Metal-binding</keyword>
<dbReference type="GO" id="GO:0005634">
    <property type="term" value="C:nucleus"/>
    <property type="evidence" value="ECO:0007669"/>
    <property type="project" value="UniProtKB-SubCell"/>
</dbReference>
<dbReference type="InterPro" id="IPR013956">
    <property type="entry name" value="E3_ubiquit_lig_Bre1"/>
</dbReference>
<sequence>MDATALQYETQKLVQQLEAQKTEMHVLEAKFKELRNEQSSYDNTLISLDKMWNQLVDDLILLGVPFGGGLNNLPALDHEELSEESIESCPSDEIFLFMLLKSKNYGKKDDNSLLEFAEEALALRRSATLALMRSLQEAIAAQHARSEYLSLALNGGKSNEDLDVVVALQNHNDHLKEVVGNVREAISIVNEKHKRYLDEIEAFKSGYSKELQEIQHLSGELEETMAELEES</sequence>
<accession>A0A9R1S9I3</accession>
<comment type="pathway">
    <text evidence="6">Protein modification; protein ubiquitination.</text>
</comment>
<dbReference type="PANTHER" id="PTHR23163:SF8">
    <property type="entry name" value="E3 UBIQUITIN-PROTEIN LIGASE BRE1-LIKE 2"/>
    <property type="match status" value="1"/>
</dbReference>
<dbReference type="EMBL" id="LT934116">
    <property type="protein sequence ID" value="VAH84689.1"/>
    <property type="molecule type" value="Genomic_DNA"/>
</dbReference>
<dbReference type="Proteomes" id="UP000324705">
    <property type="component" value="Chromosome 3B"/>
</dbReference>
<keyword evidence="5 6" id="KW-0539">Nucleus</keyword>
<dbReference type="AlphaFoldDB" id="A0A9R1S9I3"/>
<evidence type="ECO:0000256" key="5">
    <source>
        <dbReference type="ARBA" id="ARBA00023242"/>
    </source>
</evidence>
<dbReference type="GO" id="GO:0061630">
    <property type="term" value="F:ubiquitin protein ligase activity"/>
    <property type="evidence" value="ECO:0007669"/>
    <property type="project" value="UniProtKB-EC"/>
</dbReference>
<name>A0A9R1S9I3_TRITD</name>
<keyword evidence="4 6" id="KW-0862">Zinc</keyword>
<keyword evidence="9" id="KW-1185">Reference proteome</keyword>
<evidence type="ECO:0000256" key="7">
    <source>
        <dbReference type="SAM" id="Coils"/>
    </source>
</evidence>
<keyword evidence="6" id="KW-0156">Chromatin regulator</keyword>
<keyword evidence="3 6" id="KW-0863">Zinc-finger</keyword>
<evidence type="ECO:0000256" key="1">
    <source>
        <dbReference type="ARBA" id="ARBA00004123"/>
    </source>
</evidence>
<evidence type="ECO:0000313" key="8">
    <source>
        <dbReference type="EMBL" id="VAH84689.1"/>
    </source>
</evidence>
<evidence type="ECO:0000256" key="6">
    <source>
        <dbReference type="RuleBase" id="RU365038"/>
    </source>
</evidence>
<organism evidence="8 9">
    <name type="scientific">Triticum turgidum subsp. durum</name>
    <name type="common">Durum wheat</name>
    <name type="synonym">Triticum durum</name>
    <dbReference type="NCBI Taxonomy" id="4567"/>
    <lineage>
        <taxon>Eukaryota</taxon>
        <taxon>Viridiplantae</taxon>
        <taxon>Streptophyta</taxon>
        <taxon>Embryophyta</taxon>
        <taxon>Tracheophyta</taxon>
        <taxon>Spermatophyta</taxon>
        <taxon>Magnoliopsida</taxon>
        <taxon>Liliopsida</taxon>
        <taxon>Poales</taxon>
        <taxon>Poaceae</taxon>
        <taxon>BOP clade</taxon>
        <taxon>Pooideae</taxon>
        <taxon>Triticodae</taxon>
        <taxon>Triticeae</taxon>
        <taxon>Triticinae</taxon>
        <taxon>Triticum</taxon>
    </lineage>
</organism>
<feature type="coiled-coil region" evidence="7">
    <location>
        <begin position="10"/>
        <end position="37"/>
    </location>
</feature>
<comment type="similarity">
    <text evidence="6">Belongs to the BRE1 family.</text>
</comment>
<dbReference type="GO" id="GO:0006325">
    <property type="term" value="P:chromatin organization"/>
    <property type="evidence" value="ECO:0007669"/>
    <property type="project" value="UniProtKB-KW"/>
</dbReference>
<dbReference type="Gramene" id="TRITD3Bv1G253290.3">
    <property type="protein sequence ID" value="TRITD3Bv1G253290.3"/>
    <property type="gene ID" value="TRITD3Bv1G253290"/>
</dbReference>
<comment type="subcellular location">
    <subcellularLocation>
        <location evidence="1 6">Nucleus</location>
    </subcellularLocation>
</comment>
<keyword evidence="6 7" id="KW-0175">Coiled coil</keyword>
<dbReference type="GO" id="GO:0008270">
    <property type="term" value="F:zinc ion binding"/>
    <property type="evidence" value="ECO:0007669"/>
    <property type="project" value="UniProtKB-KW"/>
</dbReference>
<keyword evidence="6" id="KW-0808">Transferase</keyword>